<reference evidence="2" key="2">
    <citation type="submission" date="2019-04" db="EMBL/GenBank/DDBJ databases">
        <authorList>
            <person name="Pasella M."/>
        </authorList>
    </citation>
    <scope>NUCLEOTIDE SEQUENCE</scope>
    <source>
        <strain evidence="2">PD2941_2</strain>
    </source>
</reference>
<proteinExistence type="inferred from homology"/>
<dbReference type="InterPro" id="IPR038409">
    <property type="entry name" value="Ycf54-like_sf"/>
</dbReference>
<evidence type="ECO:0000313" key="2">
    <source>
        <dbReference type="EMBL" id="QCI07835.1"/>
    </source>
</evidence>
<dbReference type="Pfam" id="PF10674">
    <property type="entry name" value="Ycf54"/>
    <property type="match status" value="1"/>
</dbReference>
<evidence type="ECO:0000256" key="1">
    <source>
        <dbReference type="ARBA" id="ARBA00043978"/>
    </source>
</evidence>
<accession>A0A4D6X1Y7</accession>
<sequence length="100" mass="12012">MYNYYFAIATKNFLMNEEPIEEILRERTMHYKTLKKELDFWFIVNPNFIESISIENFDYNPSCSYAAILSLDQKFIQWLKLRISFIAIGSFESESIFLID</sequence>
<keyword evidence="2" id="KW-0934">Plastid</keyword>
<dbReference type="Gene3D" id="3.30.70.1860">
    <property type="entry name" value="Uncharacterised protein family Ycf54"/>
    <property type="match status" value="1"/>
</dbReference>
<dbReference type="PANTHER" id="PTHR35319">
    <property type="match status" value="1"/>
</dbReference>
<dbReference type="InterPro" id="IPR019616">
    <property type="entry name" value="Ycf54"/>
</dbReference>
<reference evidence="2" key="1">
    <citation type="journal article" date="2019" name="Mol. Phylogenet. Evol.">
        <title>Morphological evolution and classification of the red algal order Ceramiales inferred using plastid phylogenomics.</title>
        <authorList>
            <person name="Diaz-Tapia P."/>
            <person name="Pasella M.M."/>
            <person name="Verbruggen H."/>
            <person name="Maggs C.A."/>
        </authorList>
    </citation>
    <scope>NUCLEOTIDE SEQUENCE</scope>
    <source>
        <strain evidence="2">PD2941_2</strain>
    </source>
</reference>
<gene>
    <name evidence="2" type="primary">ycf54</name>
</gene>
<dbReference type="PANTHER" id="PTHR35319:SF2">
    <property type="entry name" value="YCF54"/>
    <property type="match status" value="1"/>
</dbReference>
<dbReference type="EMBL" id="MK814701">
    <property type="protein sequence ID" value="QCI07835.1"/>
    <property type="molecule type" value="Genomic_DNA"/>
</dbReference>
<name>A0A4D6X1Y7_9FLOR</name>
<comment type="similarity">
    <text evidence="1">Belongs to the ycf54 family.</text>
</comment>
<dbReference type="AlphaFoldDB" id="A0A4D6X1Y7"/>
<evidence type="ECO:0008006" key="3">
    <source>
        <dbReference type="Google" id="ProtNLM"/>
    </source>
</evidence>
<geneLocation type="plastid" evidence="2"/>
<organism evidence="2">
    <name type="scientific">Pleonosporium borreri</name>
    <dbReference type="NCBI Taxonomy" id="2575635"/>
    <lineage>
        <taxon>Eukaryota</taxon>
        <taxon>Rhodophyta</taxon>
        <taxon>Florideophyceae</taxon>
        <taxon>Rhodymeniophycidae</taxon>
        <taxon>Ceramiales</taxon>
        <taxon>Ceramiaceae</taxon>
        <taxon>Pleonosporium</taxon>
    </lineage>
</organism>
<protein>
    <recommendedName>
        <fullName evidence="3">Ycf54</fullName>
    </recommendedName>
</protein>